<sequence>MSLSNFVKRIRDIMRNDAGINGDAQRIEQIAWMLFLKVYDSKEQDWEMDEDDYQSIIPEECRWSSWAVDDKSGKAMTGNTLLNFVNNTLFPTLKGLNVTPDTPIKKSIVKTTFEDANNYMKDGVLLRQIINVIDELDFSDYEESHAFGEIYESILRELQSAGSAGEFYTPRAVTEFMAKMIQPKIGEKMADFACGTGGFITSWLKELAPLIQNTDDQADYDNSIYGIEKKQFPYILCITNMLLHGLDVPKIYHDNSLLRNVLDYTEDDQFDVILMNPPYGGSEKAAVKNHFPSDLASSETADLFMSVIMYRLKKNGRAAVILPDGFMFGTDNAKVAIKKKLLSEFNLHTIIRLPGSVFSPYTPITTNILFFDRTKPTTETWYYRLDKPEGYKHFSKTKPMKLEHFAPVVEWWDNRQELSVDGFDKAKKYTVQQLSEGLGYNLDQCGYPHEEEEVLNPMDLILRYEEQRASLNAEIDRVLADITAILGGTKRLPYTDRYEQAWSKLEDINKRFPTDMQKSILQLAIQGKLVEQRPEEGTADELLPLCRDDKARSIKEGKYKKEAFRGAITNNDYIPFEIPDSWNWMFISDMSLFQEGPGIMAVDFRITGVPLIRIAGMQTDIVSLEGCNYLDEDMVVSKWSHFRLDLGDIVISSSASMDKIAEVNEECVGSIPYTGLIRFKMYGGIDKNYFKWFIKSPCYMKQVNEQKAGGTIKHYGPSHLKKMVIPIPPLAEQQRIVAKLEEIMPLVRN</sequence>
<dbReference type="SUPFAM" id="SSF53335">
    <property type="entry name" value="S-adenosyl-L-methionine-dependent methyltransferases"/>
    <property type="match status" value="1"/>
</dbReference>
<dbReference type="GO" id="GO:0003677">
    <property type="term" value="F:DNA binding"/>
    <property type="evidence" value="ECO:0007669"/>
    <property type="project" value="UniProtKB-KW"/>
</dbReference>
<evidence type="ECO:0000259" key="10">
    <source>
        <dbReference type="Pfam" id="PF01420"/>
    </source>
</evidence>
<dbReference type="Pfam" id="PF12161">
    <property type="entry name" value="HsdM_N"/>
    <property type="match status" value="1"/>
</dbReference>
<proteinExistence type="inferred from homology"/>
<dbReference type="PROSITE" id="PS00092">
    <property type="entry name" value="N6_MTASE"/>
    <property type="match status" value="1"/>
</dbReference>
<dbReference type="InterPro" id="IPR022749">
    <property type="entry name" value="D12N6_MeTrfase_N"/>
</dbReference>
<keyword evidence="4" id="KW-0489">Methyltransferase</keyword>
<organism evidence="13 14">
    <name type="scientific">Cohnella pontilimi</name>
    <dbReference type="NCBI Taxonomy" id="2564100"/>
    <lineage>
        <taxon>Bacteria</taxon>
        <taxon>Bacillati</taxon>
        <taxon>Bacillota</taxon>
        <taxon>Bacilli</taxon>
        <taxon>Bacillales</taxon>
        <taxon>Paenibacillaceae</taxon>
        <taxon>Cohnella</taxon>
    </lineage>
</organism>
<dbReference type="Gene3D" id="3.40.50.150">
    <property type="entry name" value="Vaccinia Virus protein VP39"/>
    <property type="match status" value="1"/>
</dbReference>
<dbReference type="PANTHER" id="PTHR42933">
    <property type="entry name" value="SLR6095 PROTEIN"/>
    <property type="match status" value="1"/>
</dbReference>
<evidence type="ECO:0000256" key="5">
    <source>
        <dbReference type="ARBA" id="ARBA00022679"/>
    </source>
</evidence>
<evidence type="ECO:0000313" key="14">
    <source>
        <dbReference type="Proteomes" id="UP000309673"/>
    </source>
</evidence>
<dbReference type="Gene3D" id="3.90.220.20">
    <property type="entry name" value="DNA methylase specificity domains"/>
    <property type="match status" value="1"/>
</dbReference>
<dbReference type="Gene3D" id="1.20.1260.30">
    <property type="match status" value="1"/>
</dbReference>
<dbReference type="PRINTS" id="PR00507">
    <property type="entry name" value="N12N6MTFRASE"/>
</dbReference>
<dbReference type="InterPro" id="IPR003356">
    <property type="entry name" value="DNA_methylase_A-5"/>
</dbReference>
<dbReference type="OrthoDB" id="9814572at2"/>
<dbReference type="InterPro" id="IPR000055">
    <property type="entry name" value="Restrct_endonuc_typeI_TRD"/>
</dbReference>
<dbReference type="GO" id="GO:0008170">
    <property type="term" value="F:N-methyltransferase activity"/>
    <property type="evidence" value="ECO:0007669"/>
    <property type="project" value="InterPro"/>
</dbReference>
<dbReference type="EC" id="2.1.1.72" evidence="3"/>
<protein>
    <recommendedName>
        <fullName evidence="3">site-specific DNA-methyltransferase (adenine-specific)</fullName>
        <ecNumber evidence="3">2.1.1.72</ecNumber>
    </recommendedName>
</protein>
<evidence type="ECO:0000256" key="9">
    <source>
        <dbReference type="ARBA" id="ARBA00047942"/>
    </source>
</evidence>
<evidence type="ECO:0000313" key="13">
    <source>
        <dbReference type="EMBL" id="TJY42681.1"/>
    </source>
</evidence>
<accession>A0A4U0FD52</accession>
<dbReference type="Pfam" id="PF01420">
    <property type="entry name" value="Methylase_S"/>
    <property type="match status" value="1"/>
</dbReference>
<comment type="catalytic activity">
    <reaction evidence="9">
        <text>a 2'-deoxyadenosine in DNA + S-adenosyl-L-methionine = an N(6)-methyl-2'-deoxyadenosine in DNA + S-adenosyl-L-homocysteine + H(+)</text>
        <dbReference type="Rhea" id="RHEA:15197"/>
        <dbReference type="Rhea" id="RHEA-COMP:12418"/>
        <dbReference type="Rhea" id="RHEA-COMP:12419"/>
        <dbReference type="ChEBI" id="CHEBI:15378"/>
        <dbReference type="ChEBI" id="CHEBI:57856"/>
        <dbReference type="ChEBI" id="CHEBI:59789"/>
        <dbReference type="ChEBI" id="CHEBI:90615"/>
        <dbReference type="ChEBI" id="CHEBI:90616"/>
        <dbReference type="EC" id="2.1.1.72"/>
    </reaction>
</comment>
<keyword evidence="8" id="KW-0238">DNA-binding</keyword>
<evidence type="ECO:0000256" key="3">
    <source>
        <dbReference type="ARBA" id="ARBA00011900"/>
    </source>
</evidence>
<dbReference type="GO" id="GO:0032259">
    <property type="term" value="P:methylation"/>
    <property type="evidence" value="ECO:0007669"/>
    <property type="project" value="UniProtKB-KW"/>
</dbReference>
<name>A0A4U0FD52_9BACL</name>
<dbReference type="EMBL" id="SUPK01000003">
    <property type="protein sequence ID" value="TJY42681.1"/>
    <property type="molecule type" value="Genomic_DNA"/>
</dbReference>
<feature type="domain" description="N6 adenine-specific DNA methyltransferase N-terminal" evidence="12">
    <location>
        <begin position="3"/>
        <end position="132"/>
    </location>
</feature>
<dbReference type="InterPro" id="IPR002052">
    <property type="entry name" value="DNA_methylase_N6_adenine_CS"/>
</dbReference>
<dbReference type="InterPro" id="IPR044946">
    <property type="entry name" value="Restrct_endonuc_typeI_TRD_sf"/>
</dbReference>
<keyword evidence="14" id="KW-1185">Reference proteome</keyword>
<dbReference type="PANTHER" id="PTHR42933:SF4">
    <property type="entry name" value="TYPE I RESTRICTION ENZYME ECOKI METHYLASE SUBUNIT"/>
    <property type="match status" value="1"/>
</dbReference>
<comment type="caution">
    <text evidence="13">The sequence shown here is derived from an EMBL/GenBank/DDBJ whole genome shotgun (WGS) entry which is preliminary data.</text>
</comment>
<feature type="domain" description="DNA methylase adenine-specific" evidence="11">
    <location>
        <begin position="144"/>
        <end position="445"/>
    </location>
</feature>
<evidence type="ECO:0000259" key="12">
    <source>
        <dbReference type="Pfam" id="PF12161"/>
    </source>
</evidence>
<evidence type="ECO:0000256" key="1">
    <source>
        <dbReference type="ARBA" id="ARBA00006594"/>
    </source>
</evidence>
<dbReference type="InterPro" id="IPR051537">
    <property type="entry name" value="DNA_Adenine_Mtase"/>
</dbReference>
<evidence type="ECO:0000256" key="4">
    <source>
        <dbReference type="ARBA" id="ARBA00022603"/>
    </source>
</evidence>
<dbReference type="GO" id="GO:0009007">
    <property type="term" value="F:site-specific DNA-methyltransferase (adenine-specific) activity"/>
    <property type="evidence" value="ECO:0007669"/>
    <property type="project" value="UniProtKB-EC"/>
</dbReference>
<keyword evidence="6" id="KW-0949">S-adenosyl-L-methionine</keyword>
<dbReference type="SUPFAM" id="SSF116734">
    <property type="entry name" value="DNA methylase specificity domain"/>
    <property type="match status" value="1"/>
</dbReference>
<evidence type="ECO:0000256" key="7">
    <source>
        <dbReference type="ARBA" id="ARBA00022747"/>
    </source>
</evidence>
<comment type="similarity">
    <text evidence="1">Belongs to the N(4)/N(6)-methyltransferase family.</text>
</comment>
<keyword evidence="5" id="KW-0808">Transferase</keyword>
<dbReference type="Pfam" id="PF02384">
    <property type="entry name" value="N6_Mtase"/>
    <property type="match status" value="1"/>
</dbReference>
<gene>
    <name evidence="13" type="ORF">E5161_07470</name>
</gene>
<reference evidence="13 14" key="1">
    <citation type="submission" date="2019-04" db="EMBL/GenBank/DDBJ databases">
        <title>Cohnella sp. nov., isolated from soil.</title>
        <authorList>
            <person name="Kim W."/>
        </authorList>
    </citation>
    <scope>NUCLEOTIDE SEQUENCE [LARGE SCALE GENOMIC DNA]</scope>
    <source>
        <strain evidence="13 14">CAU 1483</strain>
    </source>
</reference>
<keyword evidence="7" id="KW-0680">Restriction system</keyword>
<dbReference type="AlphaFoldDB" id="A0A4U0FD52"/>
<dbReference type="InterPro" id="IPR038333">
    <property type="entry name" value="T1MK-like_N_sf"/>
</dbReference>
<dbReference type="GO" id="GO:0009307">
    <property type="term" value="P:DNA restriction-modification system"/>
    <property type="evidence" value="ECO:0007669"/>
    <property type="project" value="UniProtKB-KW"/>
</dbReference>
<evidence type="ECO:0000259" key="11">
    <source>
        <dbReference type="Pfam" id="PF02384"/>
    </source>
</evidence>
<evidence type="ECO:0000256" key="2">
    <source>
        <dbReference type="ARBA" id="ARBA00010923"/>
    </source>
</evidence>
<evidence type="ECO:0000256" key="8">
    <source>
        <dbReference type="ARBA" id="ARBA00023125"/>
    </source>
</evidence>
<feature type="domain" description="Type I restriction modification DNA specificity" evidence="10">
    <location>
        <begin position="640"/>
        <end position="742"/>
    </location>
</feature>
<dbReference type="RefSeq" id="WP_136777100.1">
    <property type="nucleotide sequence ID" value="NZ_SUPK01000003.1"/>
</dbReference>
<dbReference type="InterPro" id="IPR029063">
    <property type="entry name" value="SAM-dependent_MTases_sf"/>
</dbReference>
<dbReference type="Proteomes" id="UP000309673">
    <property type="component" value="Unassembled WGS sequence"/>
</dbReference>
<evidence type="ECO:0000256" key="6">
    <source>
        <dbReference type="ARBA" id="ARBA00022691"/>
    </source>
</evidence>
<comment type="similarity">
    <text evidence="2">Belongs to the type-I restriction system S methylase family.</text>
</comment>